<gene>
    <name evidence="1" type="ORF">AGR7A_pAt20267</name>
</gene>
<protein>
    <submittedName>
        <fullName evidence="1">Uncharacterized protein</fullName>
    </submittedName>
</protein>
<proteinExistence type="predicted"/>
<evidence type="ECO:0000313" key="2">
    <source>
        <dbReference type="Proteomes" id="UP000192140"/>
    </source>
</evidence>
<name>A0A1S7U9N9_9HYPH</name>
<reference evidence="1" key="1">
    <citation type="submission" date="2016-01" db="EMBL/GenBank/DDBJ databases">
        <authorList>
            <person name="Regsiter A."/>
            <person name="william w."/>
        </authorList>
    </citation>
    <scope>NUCLEOTIDE SEQUENCE</scope>
    <source>
        <strain evidence="1">NCPPB 1641</strain>
    </source>
</reference>
<dbReference type="EMBL" id="FCNP01000049">
    <property type="protein sequence ID" value="CVI63529.1"/>
    <property type="molecule type" value="Genomic_DNA"/>
</dbReference>
<sequence length="109" mass="11907">MSHGEEGRRRQKPVLHPADILGADLEIVLPDHLLGELRPPAIAVFHGIIGPDVDQLAQFPAFGLEVAEEVPLDLALQLERLTAVELREVAHLAGNDRISAMLDKHEVTS</sequence>
<comment type="caution">
    <text evidence="1">The sequence shown here is derived from an EMBL/GenBank/DDBJ whole genome shotgun (WGS) entry which is preliminary data.</text>
</comment>
<dbReference type="AlphaFoldDB" id="A0A1S7U9N9"/>
<accession>A0A1S7U9N9</accession>
<evidence type="ECO:0000313" key="1">
    <source>
        <dbReference type="EMBL" id="CVI63529.1"/>
    </source>
</evidence>
<dbReference type="Proteomes" id="UP000192140">
    <property type="component" value="Unassembled WGS sequence"/>
</dbReference>
<keyword evidence="2" id="KW-1185">Reference proteome</keyword>
<organism evidence="1 2">
    <name type="scientific">Agrobacterium deltaense NCPPB 1641</name>
    <dbReference type="NCBI Taxonomy" id="1183425"/>
    <lineage>
        <taxon>Bacteria</taxon>
        <taxon>Pseudomonadati</taxon>
        <taxon>Pseudomonadota</taxon>
        <taxon>Alphaproteobacteria</taxon>
        <taxon>Hyphomicrobiales</taxon>
        <taxon>Rhizobiaceae</taxon>
        <taxon>Rhizobium/Agrobacterium group</taxon>
        <taxon>Agrobacterium</taxon>
    </lineage>
</organism>